<comment type="function">
    <text evidence="1">Could be involved in insertion of integral membrane proteins into the membrane.</text>
</comment>
<dbReference type="Proteomes" id="UP000242444">
    <property type="component" value="Unassembled WGS sequence"/>
</dbReference>
<sequence>MSEAQVARSDTTPSEGPGRTRPTPAAWVLLLPVRFYRKAISPFFPPQCRFHPSCSAYAAEALTRHGAARGFYLAVRRLMRCGPWTFPGLDPVPEKFGFRHQRPDTSIEE</sequence>
<evidence type="ECO:0000313" key="4">
    <source>
        <dbReference type="Proteomes" id="UP000242444"/>
    </source>
</evidence>
<organism evidence="3 4">
    <name type="scientific">Amycolatopsis antarctica</name>
    <dbReference type="NCBI Taxonomy" id="1854586"/>
    <lineage>
        <taxon>Bacteria</taxon>
        <taxon>Bacillati</taxon>
        <taxon>Actinomycetota</taxon>
        <taxon>Actinomycetes</taxon>
        <taxon>Pseudonocardiales</taxon>
        <taxon>Pseudonocardiaceae</taxon>
        <taxon>Amycolatopsis</taxon>
    </lineage>
</organism>
<dbReference type="InterPro" id="IPR002696">
    <property type="entry name" value="Membr_insert_effic_factor_YidD"/>
</dbReference>
<evidence type="ECO:0000256" key="2">
    <source>
        <dbReference type="SAM" id="MobiDB-lite"/>
    </source>
</evidence>
<proteinExistence type="inferred from homology"/>
<dbReference type="AlphaFoldDB" id="A0A263D2J5"/>
<dbReference type="OrthoDB" id="9801753at2"/>
<keyword evidence="1" id="KW-1003">Cell membrane</keyword>
<evidence type="ECO:0000256" key="1">
    <source>
        <dbReference type="HAMAP-Rule" id="MF_00386"/>
    </source>
</evidence>
<dbReference type="PANTHER" id="PTHR33383">
    <property type="entry name" value="MEMBRANE PROTEIN INSERTION EFFICIENCY FACTOR-RELATED"/>
    <property type="match status" value="1"/>
</dbReference>
<comment type="caution">
    <text evidence="3">The sequence shown here is derived from an EMBL/GenBank/DDBJ whole genome shotgun (WGS) entry which is preliminary data.</text>
</comment>
<feature type="region of interest" description="Disordered" evidence="2">
    <location>
        <begin position="1"/>
        <end position="23"/>
    </location>
</feature>
<name>A0A263D2J5_9PSEU</name>
<evidence type="ECO:0000313" key="3">
    <source>
        <dbReference type="EMBL" id="OZM72683.1"/>
    </source>
</evidence>
<gene>
    <name evidence="3" type="ORF">CFN78_13720</name>
</gene>
<keyword evidence="4" id="KW-1185">Reference proteome</keyword>
<accession>A0A263D2J5</accession>
<dbReference type="PANTHER" id="PTHR33383:SF1">
    <property type="entry name" value="MEMBRANE PROTEIN INSERTION EFFICIENCY FACTOR-RELATED"/>
    <property type="match status" value="1"/>
</dbReference>
<protein>
    <recommendedName>
        <fullName evidence="1">Putative membrane protein insertion efficiency factor</fullName>
    </recommendedName>
</protein>
<keyword evidence="1" id="KW-0472">Membrane</keyword>
<dbReference type="GO" id="GO:0005886">
    <property type="term" value="C:plasma membrane"/>
    <property type="evidence" value="ECO:0007669"/>
    <property type="project" value="UniProtKB-SubCell"/>
</dbReference>
<dbReference type="EMBL" id="NKYE01000007">
    <property type="protein sequence ID" value="OZM72683.1"/>
    <property type="molecule type" value="Genomic_DNA"/>
</dbReference>
<comment type="similarity">
    <text evidence="1">Belongs to the UPF0161 family.</text>
</comment>
<dbReference type="NCBIfam" id="TIGR00278">
    <property type="entry name" value="membrane protein insertion efficiency factor YidD"/>
    <property type="match status" value="1"/>
</dbReference>
<dbReference type="SMART" id="SM01234">
    <property type="entry name" value="Haemolytic"/>
    <property type="match status" value="1"/>
</dbReference>
<dbReference type="InParanoid" id="A0A263D2J5"/>
<dbReference type="RefSeq" id="WP_094863160.1">
    <property type="nucleotide sequence ID" value="NZ_NKYE01000007.1"/>
</dbReference>
<dbReference type="FunCoup" id="A0A263D2J5">
    <property type="interactions" value="23"/>
</dbReference>
<dbReference type="Pfam" id="PF01809">
    <property type="entry name" value="YidD"/>
    <property type="match status" value="1"/>
</dbReference>
<dbReference type="HAMAP" id="MF_00386">
    <property type="entry name" value="UPF0161_YidD"/>
    <property type="match status" value="1"/>
</dbReference>
<comment type="subcellular location">
    <subcellularLocation>
        <location evidence="1">Cell membrane</location>
        <topology evidence="1">Peripheral membrane protein</topology>
        <orientation evidence="1">Cytoplasmic side</orientation>
    </subcellularLocation>
</comment>
<reference evidence="3 4" key="1">
    <citation type="submission" date="2017-07" db="EMBL/GenBank/DDBJ databases">
        <title>Amycolatopsis antarcticus sp. nov., isolated from the surface of an Antarcticus brown macroalga.</title>
        <authorList>
            <person name="Wang J."/>
            <person name="Leiva S."/>
            <person name="Huang J."/>
            <person name="Huang Y."/>
        </authorList>
    </citation>
    <scope>NUCLEOTIDE SEQUENCE [LARGE SCALE GENOMIC DNA]</scope>
    <source>
        <strain evidence="3 4">AU-G6</strain>
    </source>
</reference>